<keyword evidence="4" id="KW-1185">Reference proteome</keyword>
<dbReference type="RefSeq" id="WP_213668908.1">
    <property type="nucleotide sequence ID" value="NZ_JAHCDA010000001.1"/>
</dbReference>
<protein>
    <submittedName>
        <fullName evidence="3">AMP-binding protein</fullName>
    </submittedName>
</protein>
<evidence type="ECO:0000313" key="4">
    <source>
        <dbReference type="Proteomes" id="UP000766336"/>
    </source>
</evidence>
<feature type="domain" description="AMP-dependent synthetase/ligase" evidence="2">
    <location>
        <begin position="27"/>
        <end position="397"/>
    </location>
</feature>
<proteinExistence type="inferred from homology"/>
<dbReference type="SUPFAM" id="SSF56801">
    <property type="entry name" value="Acetyl-CoA synthetase-like"/>
    <property type="match status" value="1"/>
</dbReference>
<dbReference type="EMBL" id="JAHCDA010000001">
    <property type="protein sequence ID" value="MBS7810279.1"/>
    <property type="molecule type" value="Genomic_DNA"/>
</dbReference>
<gene>
    <name evidence="3" type="ORF">KHU32_04975</name>
</gene>
<organism evidence="3 4">
    <name type="scientific">Roseococcus pinisoli</name>
    <dbReference type="NCBI Taxonomy" id="2835040"/>
    <lineage>
        <taxon>Bacteria</taxon>
        <taxon>Pseudomonadati</taxon>
        <taxon>Pseudomonadota</taxon>
        <taxon>Alphaproteobacteria</taxon>
        <taxon>Acetobacterales</taxon>
        <taxon>Roseomonadaceae</taxon>
        <taxon>Roseococcus</taxon>
    </lineage>
</organism>
<dbReference type="Gene3D" id="3.30.300.30">
    <property type="match status" value="1"/>
</dbReference>
<dbReference type="Proteomes" id="UP000766336">
    <property type="component" value="Unassembled WGS sequence"/>
</dbReference>
<dbReference type="InterPro" id="IPR042099">
    <property type="entry name" value="ANL_N_sf"/>
</dbReference>
<dbReference type="PANTHER" id="PTHR22754:SF32">
    <property type="entry name" value="DISCO-INTERACTING PROTEIN 2"/>
    <property type="match status" value="1"/>
</dbReference>
<comment type="caution">
    <text evidence="3">The sequence shown here is derived from an EMBL/GenBank/DDBJ whole genome shotgun (WGS) entry which is preliminary data.</text>
</comment>
<dbReference type="InterPro" id="IPR045851">
    <property type="entry name" value="AMP-bd_C_sf"/>
</dbReference>
<name>A0ABS5Q9T2_9PROT</name>
<evidence type="ECO:0000313" key="3">
    <source>
        <dbReference type="EMBL" id="MBS7810279.1"/>
    </source>
</evidence>
<comment type="similarity">
    <text evidence="1">Belongs to the ATP-dependent AMP-binding enzyme family.</text>
</comment>
<evidence type="ECO:0000259" key="2">
    <source>
        <dbReference type="Pfam" id="PF00501"/>
    </source>
</evidence>
<dbReference type="Pfam" id="PF00501">
    <property type="entry name" value="AMP-binding"/>
    <property type="match status" value="1"/>
</dbReference>
<sequence length="540" mass="57743">MTACGNRFLERLAGILAADPELPFVYLRQNDAYLTVTRSELAGRMGAHAAAWRAAGVGEGDVVFIILRHGADAMPAFLAAMWIGAVPSFLPFPNPRQDLALYREVHATVLRRTGAKALMAEPDLAAEFLNLLGPQATAVLAPPAVGCTALLPPPAAIAEEGAALLQHSSGTTGLKKGVVLSYRAVLAQLDAYAPTLGLDPRSCVASWLPLYHDMGLIACFLLPSVSGVPIVALDPFEWALKPQLLLEAIGRFRATHVWMPNFAFAHLTRGVPRNERYDLSSVAMLIGSSETNRGHTQDRFLARFGSHGLRAGTLQTSYGMAETVFAVSQSQRGVEPRRIGIRIENACVFPGDTELLSNGKPLAGVEIKVLHGGRMRSEERIVGELCVASPFNFSGYLGSGGTPDRFHRTGDIGFLDEGEVFVLGRIKDLIIVNGRNIYAHDVEAAVNDVPGIHPGRCIALGVASDRTGSEEIVVIGETSAPSPDLVAAVNRAVLAHFGMPCAAVELVPPGWLVKTTSGKVSRERNHQKYLIRAAHADATP</sequence>
<dbReference type="PANTHER" id="PTHR22754">
    <property type="entry name" value="DISCO-INTERACTING PROTEIN 2 DIP2 -RELATED"/>
    <property type="match status" value="1"/>
</dbReference>
<dbReference type="Gene3D" id="3.40.50.12780">
    <property type="entry name" value="N-terminal domain of ligase-like"/>
    <property type="match status" value="1"/>
</dbReference>
<evidence type="ECO:0000256" key="1">
    <source>
        <dbReference type="ARBA" id="ARBA00006432"/>
    </source>
</evidence>
<accession>A0ABS5Q9T2</accession>
<reference evidence="3 4" key="1">
    <citation type="submission" date="2021-05" db="EMBL/GenBank/DDBJ databases">
        <title>Roseococcus sp. XZZS9, whole genome shotgun sequencing project.</title>
        <authorList>
            <person name="Zhao G."/>
            <person name="Shen L."/>
        </authorList>
    </citation>
    <scope>NUCLEOTIDE SEQUENCE [LARGE SCALE GENOMIC DNA]</scope>
    <source>
        <strain evidence="3 4">XZZS9</strain>
    </source>
</reference>
<dbReference type="InterPro" id="IPR000873">
    <property type="entry name" value="AMP-dep_synth/lig_dom"/>
</dbReference>